<proteinExistence type="predicted"/>
<dbReference type="AlphaFoldDB" id="A0AAD9N4P3"/>
<gene>
    <name evidence="1" type="ORF">LSH36_208g00027</name>
</gene>
<dbReference type="Proteomes" id="UP001208570">
    <property type="component" value="Unassembled WGS sequence"/>
</dbReference>
<dbReference type="EMBL" id="JAODUP010000208">
    <property type="protein sequence ID" value="KAK2156625.1"/>
    <property type="molecule type" value="Genomic_DNA"/>
</dbReference>
<evidence type="ECO:0000313" key="2">
    <source>
        <dbReference type="Proteomes" id="UP001208570"/>
    </source>
</evidence>
<evidence type="ECO:0000313" key="1">
    <source>
        <dbReference type="EMBL" id="KAK2156625.1"/>
    </source>
</evidence>
<keyword evidence="2" id="KW-1185">Reference proteome</keyword>
<reference evidence="1" key="1">
    <citation type="journal article" date="2023" name="Mol. Biol. Evol.">
        <title>Third-Generation Sequencing Reveals the Adaptive Role of the Epigenome in Three Deep-Sea Polychaetes.</title>
        <authorList>
            <person name="Perez M."/>
            <person name="Aroh O."/>
            <person name="Sun Y."/>
            <person name="Lan Y."/>
            <person name="Juniper S.K."/>
            <person name="Young C.R."/>
            <person name="Angers B."/>
            <person name="Qian P.Y."/>
        </authorList>
    </citation>
    <scope>NUCLEOTIDE SEQUENCE</scope>
    <source>
        <strain evidence="1">P08H-3</strain>
    </source>
</reference>
<protein>
    <submittedName>
        <fullName evidence="1">Uncharacterized protein</fullName>
    </submittedName>
</protein>
<name>A0AAD9N4P3_9ANNE</name>
<organism evidence="1 2">
    <name type="scientific">Paralvinella palmiformis</name>
    <dbReference type="NCBI Taxonomy" id="53620"/>
    <lineage>
        <taxon>Eukaryota</taxon>
        <taxon>Metazoa</taxon>
        <taxon>Spiralia</taxon>
        <taxon>Lophotrochozoa</taxon>
        <taxon>Annelida</taxon>
        <taxon>Polychaeta</taxon>
        <taxon>Sedentaria</taxon>
        <taxon>Canalipalpata</taxon>
        <taxon>Terebellida</taxon>
        <taxon>Terebelliformia</taxon>
        <taxon>Alvinellidae</taxon>
        <taxon>Paralvinella</taxon>
    </lineage>
</organism>
<comment type="caution">
    <text evidence="1">The sequence shown here is derived from an EMBL/GenBank/DDBJ whole genome shotgun (WGS) entry which is preliminary data.</text>
</comment>
<accession>A0AAD9N4P3</accession>
<sequence>MSEIRTDNAKNMDPIRVALQQDDPDLTVYACSAHWLNLSGQNLATQSVMKHIAEVQTYFRNHHKPCA</sequence>